<keyword evidence="5" id="KW-1185">Reference proteome</keyword>
<dbReference type="AlphaFoldDB" id="A0A2V5I8M8"/>
<dbReference type="InterPro" id="IPR016191">
    <property type="entry name" value="Ribonuclease/ribotoxin"/>
</dbReference>
<gene>
    <name evidence="4" type="ORF">BO99DRAFT_435862</name>
</gene>
<dbReference type="OMA" id="KSDYPHP"/>
<dbReference type="GO" id="GO:0003723">
    <property type="term" value="F:RNA binding"/>
    <property type="evidence" value="ECO:0007669"/>
    <property type="project" value="InterPro"/>
</dbReference>
<keyword evidence="3" id="KW-0732">Signal</keyword>
<proteinExistence type="predicted"/>
<sequence>MQIKIILALSLLAAPVLSAHATESGENGFAGIKRNNKWRIDAREYEESTDVLNVLEARAGTITCTPKTNKSTVKSFKIATSTAEAQAKSGGFGTTTKSGYPHQYQNFNALTWGVQECDDQPKNSDSKLLEYPVYWTGASRKAWSKDEKKKAMGTNWETPMRVVYMEGSNEELIYCGVMIHETVESSLSGTDGFVVCS</sequence>
<feature type="signal peptide" evidence="3">
    <location>
        <begin position="1"/>
        <end position="18"/>
    </location>
</feature>
<keyword evidence="1" id="KW-0540">Nuclease</keyword>
<reference evidence="4 5" key="1">
    <citation type="submission" date="2018-02" db="EMBL/GenBank/DDBJ databases">
        <title>The genomes of Aspergillus section Nigri reveals drivers in fungal speciation.</title>
        <authorList>
            <consortium name="DOE Joint Genome Institute"/>
            <person name="Vesth T.C."/>
            <person name="Nybo J."/>
            <person name="Theobald S."/>
            <person name="Brandl J."/>
            <person name="Frisvad J.C."/>
            <person name="Nielsen K.F."/>
            <person name="Lyhne E.K."/>
            <person name="Kogle M.E."/>
            <person name="Kuo A."/>
            <person name="Riley R."/>
            <person name="Clum A."/>
            <person name="Nolan M."/>
            <person name="Lipzen A."/>
            <person name="Salamov A."/>
            <person name="Henrissat B."/>
            <person name="Wiebenga A."/>
            <person name="De vries R.P."/>
            <person name="Grigoriev I.V."/>
            <person name="Mortensen U.H."/>
            <person name="Andersen M.R."/>
            <person name="Baker S.E."/>
        </authorList>
    </citation>
    <scope>NUCLEOTIDE SEQUENCE [LARGE SCALE GENOMIC DNA]</scope>
    <source>
        <strain evidence="4 5">CBS 115571</strain>
    </source>
</reference>
<dbReference type="InterPro" id="IPR000026">
    <property type="entry name" value="N1-like"/>
</dbReference>
<dbReference type="GO" id="GO:0004521">
    <property type="term" value="F:RNA endonuclease activity"/>
    <property type="evidence" value="ECO:0007669"/>
    <property type="project" value="InterPro"/>
</dbReference>
<evidence type="ECO:0000256" key="2">
    <source>
        <dbReference type="ARBA" id="ARBA00022801"/>
    </source>
</evidence>
<evidence type="ECO:0000256" key="3">
    <source>
        <dbReference type="SAM" id="SignalP"/>
    </source>
</evidence>
<evidence type="ECO:0000256" key="1">
    <source>
        <dbReference type="ARBA" id="ARBA00022722"/>
    </source>
</evidence>
<feature type="chain" id="PRO_5016109893" evidence="3">
    <location>
        <begin position="19"/>
        <end position="197"/>
    </location>
</feature>
<organism evidence="4 5">
    <name type="scientific">Aspergillus violaceofuscus (strain CBS 115571)</name>
    <dbReference type="NCBI Taxonomy" id="1450538"/>
    <lineage>
        <taxon>Eukaryota</taxon>
        <taxon>Fungi</taxon>
        <taxon>Dikarya</taxon>
        <taxon>Ascomycota</taxon>
        <taxon>Pezizomycotina</taxon>
        <taxon>Eurotiomycetes</taxon>
        <taxon>Eurotiomycetidae</taxon>
        <taxon>Eurotiales</taxon>
        <taxon>Aspergillaceae</taxon>
        <taxon>Aspergillus</taxon>
    </lineage>
</organism>
<dbReference type="Gene3D" id="3.10.450.30">
    <property type="entry name" value="Microbial ribonucleases"/>
    <property type="match status" value="1"/>
</dbReference>
<accession>A0A2V5I8M8</accession>
<name>A0A2V5I8M8_ASPV1</name>
<dbReference type="SUPFAM" id="SSF53933">
    <property type="entry name" value="Microbial ribonucleases"/>
    <property type="match status" value="1"/>
</dbReference>
<evidence type="ECO:0000313" key="4">
    <source>
        <dbReference type="EMBL" id="PYI15956.1"/>
    </source>
</evidence>
<dbReference type="Pfam" id="PF00545">
    <property type="entry name" value="Ribonuclease"/>
    <property type="match status" value="1"/>
</dbReference>
<evidence type="ECO:0000313" key="5">
    <source>
        <dbReference type="Proteomes" id="UP000249829"/>
    </source>
</evidence>
<dbReference type="GO" id="GO:0016787">
    <property type="term" value="F:hydrolase activity"/>
    <property type="evidence" value="ECO:0007669"/>
    <property type="project" value="UniProtKB-KW"/>
</dbReference>
<keyword evidence="2" id="KW-0378">Hydrolase</keyword>
<protein>
    <submittedName>
        <fullName evidence="4">Uncharacterized protein</fullName>
    </submittedName>
</protein>
<dbReference type="EMBL" id="KZ825176">
    <property type="protein sequence ID" value="PYI15956.1"/>
    <property type="molecule type" value="Genomic_DNA"/>
</dbReference>
<dbReference type="Proteomes" id="UP000249829">
    <property type="component" value="Unassembled WGS sequence"/>
</dbReference>